<evidence type="ECO:0000256" key="1">
    <source>
        <dbReference type="SAM" id="MobiDB-lite"/>
    </source>
</evidence>
<protein>
    <submittedName>
        <fullName evidence="2">Uncharacterized protein</fullName>
    </submittedName>
</protein>
<sequence>MSRCYQRARQVEPLGDEGPRSGLQPVHFVEGMKGECAPFPERPSQGCSRSSGSGGRQRLGWVLECPVGATGKCVSVGAIRVDGQGGGAGAESEKCSSAKPRGD</sequence>
<evidence type="ECO:0000313" key="2">
    <source>
        <dbReference type="EMBL" id="CAB1429080.1"/>
    </source>
</evidence>
<gene>
    <name evidence="2" type="ORF">PLEPLA_LOCUS17055</name>
</gene>
<keyword evidence="3" id="KW-1185">Reference proteome</keyword>
<feature type="region of interest" description="Disordered" evidence="1">
    <location>
        <begin position="1"/>
        <end position="24"/>
    </location>
</feature>
<feature type="compositionally biased region" description="Basic and acidic residues" evidence="1">
    <location>
        <begin position="91"/>
        <end position="103"/>
    </location>
</feature>
<name>A0A9N7UCV8_PLEPL</name>
<comment type="caution">
    <text evidence="2">The sequence shown here is derived from an EMBL/GenBank/DDBJ whole genome shotgun (WGS) entry which is preliminary data.</text>
</comment>
<evidence type="ECO:0000313" key="3">
    <source>
        <dbReference type="Proteomes" id="UP001153269"/>
    </source>
</evidence>
<proteinExistence type="predicted"/>
<dbReference type="EMBL" id="CADEAL010001112">
    <property type="protein sequence ID" value="CAB1429080.1"/>
    <property type="molecule type" value="Genomic_DNA"/>
</dbReference>
<dbReference type="Proteomes" id="UP001153269">
    <property type="component" value="Unassembled WGS sequence"/>
</dbReference>
<accession>A0A9N7UCV8</accession>
<dbReference type="AlphaFoldDB" id="A0A9N7UCV8"/>
<feature type="region of interest" description="Disordered" evidence="1">
    <location>
        <begin position="84"/>
        <end position="103"/>
    </location>
</feature>
<organism evidence="2 3">
    <name type="scientific">Pleuronectes platessa</name>
    <name type="common">European plaice</name>
    <dbReference type="NCBI Taxonomy" id="8262"/>
    <lineage>
        <taxon>Eukaryota</taxon>
        <taxon>Metazoa</taxon>
        <taxon>Chordata</taxon>
        <taxon>Craniata</taxon>
        <taxon>Vertebrata</taxon>
        <taxon>Euteleostomi</taxon>
        <taxon>Actinopterygii</taxon>
        <taxon>Neopterygii</taxon>
        <taxon>Teleostei</taxon>
        <taxon>Neoteleostei</taxon>
        <taxon>Acanthomorphata</taxon>
        <taxon>Carangaria</taxon>
        <taxon>Pleuronectiformes</taxon>
        <taxon>Pleuronectoidei</taxon>
        <taxon>Pleuronectidae</taxon>
        <taxon>Pleuronectes</taxon>
    </lineage>
</organism>
<reference evidence="2" key="1">
    <citation type="submission" date="2020-03" db="EMBL/GenBank/DDBJ databases">
        <authorList>
            <person name="Weist P."/>
        </authorList>
    </citation>
    <scope>NUCLEOTIDE SEQUENCE</scope>
</reference>